<accession>A0A2Z4PNV8</accession>
<dbReference type="PANTHER" id="PTHR46018:SF2">
    <property type="entry name" value="ZINC PHOSPHODIESTERASE ELAC PROTEIN 1"/>
    <property type="match status" value="1"/>
</dbReference>
<dbReference type="GO" id="GO:0042781">
    <property type="term" value="F:3'-tRNA processing endoribonuclease activity"/>
    <property type="evidence" value="ECO:0007669"/>
    <property type="project" value="TreeGrafter"/>
</dbReference>
<dbReference type="Proteomes" id="UP000249898">
    <property type="component" value="Chromosome"/>
</dbReference>
<dbReference type="InterPro" id="IPR036866">
    <property type="entry name" value="RibonucZ/Hydroxyglut_hydro"/>
</dbReference>
<dbReference type="AlphaFoldDB" id="A0A2Z4PNV8"/>
<protein>
    <submittedName>
        <fullName evidence="1">Ribonuclease Z</fullName>
    </submittedName>
</protein>
<dbReference type="CDD" id="cd16272">
    <property type="entry name" value="RNaseZ_MBL-fold"/>
    <property type="match status" value="1"/>
</dbReference>
<name>A0A2Z4PNV8_9GAMM</name>
<reference evidence="1 2" key="1">
    <citation type="submission" date="2016-06" db="EMBL/GenBank/DDBJ databases">
        <title>The sequenced genome of the ice-adhering bacterium Marinomonas primoryensis, from Antarctica.</title>
        <authorList>
            <person name="Graham L."/>
            <person name="Vance T.D.R."/>
            <person name="Davies P.L."/>
        </authorList>
    </citation>
    <scope>NUCLEOTIDE SEQUENCE [LARGE SCALE GENOMIC DNA]</scope>
    <source>
        <strain evidence="1 2">AceL</strain>
    </source>
</reference>
<dbReference type="PANTHER" id="PTHR46018">
    <property type="entry name" value="ZINC PHOSPHODIESTERASE ELAC PROTEIN 1"/>
    <property type="match status" value="1"/>
</dbReference>
<dbReference type="SUPFAM" id="SSF56281">
    <property type="entry name" value="Metallo-hydrolase/oxidoreductase"/>
    <property type="match status" value="1"/>
</dbReference>
<dbReference type="Pfam" id="PF23023">
    <property type="entry name" value="Anti-Pycsar_Apyc1"/>
    <property type="match status" value="1"/>
</dbReference>
<organism evidence="1 2">
    <name type="scientific">Marinomonas primoryensis</name>
    <dbReference type="NCBI Taxonomy" id="178399"/>
    <lineage>
        <taxon>Bacteria</taxon>
        <taxon>Pseudomonadati</taxon>
        <taxon>Pseudomonadota</taxon>
        <taxon>Gammaproteobacteria</taxon>
        <taxon>Oceanospirillales</taxon>
        <taxon>Oceanospirillaceae</taxon>
        <taxon>Marinomonas</taxon>
    </lineage>
</organism>
<gene>
    <name evidence="1" type="ORF">A8139_03625</name>
</gene>
<evidence type="ECO:0000313" key="2">
    <source>
        <dbReference type="Proteomes" id="UP000249898"/>
    </source>
</evidence>
<proteinExistence type="predicted"/>
<sequence length="272" mass="30334">MKIDVIGCGSAFSQRNNTSSIRIIDSQQNQWLIDCGPTVPRAIWQRDIGVNDIQVIYFTHIHPDHSSGLAALINQWKSFQRTEPLTIFCQAEQRKPLEALVALAVWPETEVCFEIHWQDIHDVFEWKHWQIRTANTQHEMANRAIRIEIDQQTVFFSGDGRPTAASQALMLGADIAFQECASFDALPADSSHGDFPDCERLLAQTSVKALGIYHCFDAAIPSLLDAVRHTPNLFVSQDGLVVDLDDDNYVQHTLDSTSVGSIPMGSASTEKG</sequence>
<dbReference type="EMBL" id="CP016181">
    <property type="protein sequence ID" value="AWX99191.1"/>
    <property type="molecule type" value="Genomic_DNA"/>
</dbReference>
<dbReference type="Gene3D" id="3.60.15.10">
    <property type="entry name" value="Ribonuclease Z/Hydroxyacylglutathione hydrolase-like"/>
    <property type="match status" value="1"/>
</dbReference>
<dbReference type="RefSeq" id="WP_112135759.1">
    <property type="nucleotide sequence ID" value="NZ_CP016181.1"/>
</dbReference>
<dbReference type="OrthoDB" id="9803916at2"/>
<evidence type="ECO:0000313" key="1">
    <source>
        <dbReference type="EMBL" id="AWX99191.1"/>
    </source>
</evidence>